<proteinExistence type="predicted"/>
<dbReference type="PANTHER" id="PTHR42883">
    <property type="entry name" value="GLUCOSE-1-PHOSPHATE THYMIDYLTRANSFERASE"/>
    <property type="match status" value="1"/>
</dbReference>
<name>A0A369B8L0_9FIRM</name>
<dbReference type="CDD" id="cd04189">
    <property type="entry name" value="G1P_TT_long"/>
    <property type="match status" value="1"/>
</dbReference>
<keyword evidence="2" id="KW-0808">Transferase</keyword>
<keyword evidence="3" id="KW-1185">Reference proteome</keyword>
<dbReference type="AlphaFoldDB" id="A0A369B8L0"/>
<dbReference type="InterPro" id="IPR029044">
    <property type="entry name" value="Nucleotide-diphossugar_trans"/>
</dbReference>
<dbReference type="EMBL" id="QPJT01000009">
    <property type="protein sequence ID" value="RCX16877.1"/>
    <property type="molecule type" value="Genomic_DNA"/>
</dbReference>
<dbReference type="Proteomes" id="UP000253034">
    <property type="component" value="Unassembled WGS sequence"/>
</dbReference>
<dbReference type="PANTHER" id="PTHR42883:SF2">
    <property type="entry name" value="THYMIDYLYLTRANSFERASE"/>
    <property type="match status" value="1"/>
</dbReference>
<feature type="domain" description="Nucleotidyl transferase" evidence="1">
    <location>
        <begin position="2"/>
        <end position="234"/>
    </location>
</feature>
<dbReference type="OrthoDB" id="9803871at2"/>
<evidence type="ECO:0000313" key="3">
    <source>
        <dbReference type="Proteomes" id="UP000253034"/>
    </source>
</evidence>
<sequence>MKALILSGGTGSRLRPLTYTNAKQLIPVANKPALFYIIEKVVNANISDIGIIVGSTHKEVQSSVGDGSRWNARISYIHQKEPLGLAHAVKTAADFIGDSDFIMLLGDNLFDMGLGSFIDGFYASGSNASVLLHRMDNPAGFGVAVVENNHIVRLVEKPPEPISNLIITGIYAFDKTIFDAIAKTAPSKRGELEITDAMQVMLDMGGSICYEITKGWWKDTGKLPDLLEANQLMLDGLESSTYINRNNDCLCTGKIIADSSVLITDSIIRGPVAIGSNSIIKGSYIGPYASIGSSVKVDGCEVENSIIMEGSKLRNIGKRVSGSLIGKNTVVKGTSQRPDSICFLIGDNSEIYIQSGSRGNFAEGI</sequence>
<dbReference type="GO" id="GO:0016740">
    <property type="term" value="F:transferase activity"/>
    <property type="evidence" value="ECO:0007669"/>
    <property type="project" value="UniProtKB-KW"/>
</dbReference>
<dbReference type="Pfam" id="PF00483">
    <property type="entry name" value="NTP_transferase"/>
    <property type="match status" value="1"/>
</dbReference>
<dbReference type="InterPro" id="IPR005908">
    <property type="entry name" value="G1P_thy_trans_l"/>
</dbReference>
<accession>A0A369B8L0</accession>
<organism evidence="2 3">
    <name type="scientific">Anaerobacterium chartisolvens</name>
    <dbReference type="NCBI Taxonomy" id="1297424"/>
    <lineage>
        <taxon>Bacteria</taxon>
        <taxon>Bacillati</taxon>
        <taxon>Bacillota</taxon>
        <taxon>Clostridia</taxon>
        <taxon>Eubacteriales</taxon>
        <taxon>Oscillospiraceae</taxon>
        <taxon>Anaerobacterium</taxon>
    </lineage>
</organism>
<dbReference type="InterPro" id="IPR005835">
    <property type="entry name" value="NTP_transferase_dom"/>
</dbReference>
<dbReference type="SUPFAM" id="SSF53448">
    <property type="entry name" value="Nucleotide-diphospho-sugar transferases"/>
    <property type="match status" value="1"/>
</dbReference>
<evidence type="ECO:0000313" key="2">
    <source>
        <dbReference type="EMBL" id="RCX16877.1"/>
    </source>
</evidence>
<gene>
    <name evidence="2" type="ORF">DFR58_109104</name>
</gene>
<comment type="caution">
    <text evidence="2">The sequence shown here is derived from an EMBL/GenBank/DDBJ whole genome shotgun (WGS) entry which is preliminary data.</text>
</comment>
<reference evidence="2 3" key="1">
    <citation type="submission" date="2018-07" db="EMBL/GenBank/DDBJ databases">
        <title>Genomic Encyclopedia of Type Strains, Phase IV (KMG-IV): sequencing the most valuable type-strain genomes for metagenomic binning, comparative biology and taxonomic classification.</title>
        <authorList>
            <person name="Goeker M."/>
        </authorList>
    </citation>
    <scope>NUCLEOTIDE SEQUENCE [LARGE SCALE GENOMIC DNA]</scope>
    <source>
        <strain evidence="2 3">DSM 27016</strain>
    </source>
</reference>
<protein>
    <submittedName>
        <fullName evidence="2">Glucose-1-phosphate thymidylyltransferase</fullName>
    </submittedName>
</protein>
<dbReference type="Gene3D" id="2.160.10.10">
    <property type="entry name" value="Hexapeptide repeat proteins"/>
    <property type="match status" value="1"/>
</dbReference>
<evidence type="ECO:0000259" key="1">
    <source>
        <dbReference type="Pfam" id="PF00483"/>
    </source>
</evidence>
<dbReference type="Gene3D" id="3.90.550.10">
    <property type="entry name" value="Spore Coat Polysaccharide Biosynthesis Protein SpsA, Chain A"/>
    <property type="match status" value="1"/>
</dbReference>
<dbReference type="NCBIfam" id="TIGR01208">
    <property type="entry name" value="rmlA_long"/>
    <property type="match status" value="1"/>
</dbReference>